<evidence type="ECO:0000256" key="5">
    <source>
        <dbReference type="RuleBase" id="RU003887"/>
    </source>
</evidence>
<dbReference type="CDD" id="cd02870">
    <property type="entry name" value="PseudoU_synth_RsuA_like"/>
    <property type="match status" value="1"/>
</dbReference>
<evidence type="ECO:0000256" key="1">
    <source>
        <dbReference type="ARBA" id="ARBA00008348"/>
    </source>
</evidence>
<dbReference type="PROSITE" id="PS01149">
    <property type="entry name" value="PSI_RSU"/>
    <property type="match status" value="1"/>
</dbReference>
<name>Q2LSY4_SYNAS</name>
<evidence type="ECO:0000259" key="6">
    <source>
        <dbReference type="SMART" id="SM00363"/>
    </source>
</evidence>
<dbReference type="Pfam" id="PF01479">
    <property type="entry name" value="S4"/>
    <property type="match status" value="1"/>
</dbReference>
<feature type="domain" description="RNA-binding S4" evidence="6">
    <location>
        <begin position="3"/>
        <end position="72"/>
    </location>
</feature>
<protein>
    <recommendedName>
        <fullName evidence="5">Pseudouridine synthase</fullName>
        <ecNumber evidence="5">5.4.99.-</ecNumber>
    </recommendedName>
</protein>
<dbReference type="InterPro" id="IPR042092">
    <property type="entry name" value="PsdUridine_s_RsuA/RluB/E/F_cat"/>
</dbReference>
<evidence type="ECO:0000256" key="2">
    <source>
        <dbReference type="ARBA" id="ARBA00022884"/>
    </source>
</evidence>
<proteinExistence type="inferred from homology"/>
<keyword evidence="3 5" id="KW-0413">Isomerase</keyword>
<dbReference type="NCBIfam" id="TIGR00093">
    <property type="entry name" value="pseudouridine synthase"/>
    <property type="match status" value="1"/>
</dbReference>
<dbReference type="GO" id="GO:0000455">
    <property type="term" value="P:enzyme-directed rRNA pseudouridine synthesis"/>
    <property type="evidence" value="ECO:0007669"/>
    <property type="project" value="UniProtKB-ARBA"/>
</dbReference>
<dbReference type="PANTHER" id="PTHR47683">
    <property type="entry name" value="PSEUDOURIDINE SYNTHASE FAMILY PROTEIN-RELATED"/>
    <property type="match status" value="1"/>
</dbReference>
<dbReference type="AlphaFoldDB" id="Q2LSY4"/>
<dbReference type="InParanoid" id="Q2LSY4"/>
<dbReference type="InterPro" id="IPR020103">
    <property type="entry name" value="PsdUridine_synth_cat_dom_sf"/>
</dbReference>
<dbReference type="Gene3D" id="3.30.70.1560">
    <property type="entry name" value="Alpha-L RNA-binding motif"/>
    <property type="match status" value="1"/>
</dbReference>
<dbReference type="Gene3D" id="3.30.70.580">
    <property type="entry name" value="Pseudouridine synthase I, catalytic domain, N-terminal subdomain"/>
    <property type="match status" value="1"/>
</dbReference>
<dbReference type="FunCoup" id="Q2LSY4">
    <property type="interactions" value="336"/>
</dbReference>
<dbReference type="STRING" id="56780.SYN_02856"/>
<dbReference type="InterPro" id="IPR006145">
    <property type="entry name" value="PsdUridine_synth_RsuA/RluA"/>
</dbReference>
<dbReference type="PROSITE" id="PS50889">
    <property type="entry name" value="S4"/>
    <property type="match status" value="1"/>
</dbReference>
<dbReference type="InterPro" id="IPR002942">
    <property type="entry name" value="S4_RNA-bd"/>
</dbReference>
<keyword evidence="2 4" id="KW-0694">RNA-binding</keyword>
<gene>
    <name evidence="7" type="ORF">SYN_02856</name>
</gene>
<reference evidence="7 8" key="1">
    <citation type="journal article" date="2007" name="Proc. Natl. Acad. Sci. U.S.A.">
        <title>The genome of Syntrophus aciditrophicus: life at the thermodynamic limit of microbial growth.</title>
        <authorList>
            <person name="McInerney M.J."/>
            <person name="Rohlin L."/>
            <person name="Mouttaki H."/>
            <person name="Kim U."/>
            <person name="Krupp R.S."/>
            <person name="Rios-Hernandez L."/>
            <person name="Sieber J."/>
            <person name="Struchtemeyer C.G."/>
            <person name="Bhattacharyya A."/>
            <person name="Campbell J.W."/>
            <person name="Gunsalus R.P."/>
        </authorList>
    </citation>
    <scope>NUCLEOTIDE SEQUENCE [LARGE SCALE GENOMIC DNA]</scope>
    <source>
        <strain evidence="7 8">SB</strain>
    </source>
</reference>
<dbReference type="EMBL" id="CP000252">
    <property type="protein sequence ID" value="ABC77192.1"/>
    <property type="molecule type" value="Genomic_DNA"/>
</dbReference>
<evidence type="ECO:0000256" key="4">
    <source>
        <dbReference type="PROSITE-ProRule" id="PRU00182"/>
    </source>
</evidence>
<dbReference type="FunFam" id="3.10.290.10:FF:000003">
    <property type="entry name" value="Pseudouridine synthase"/>
    <property type="match status" value="1"/>
</dbReference>
<dbReference type="CDD" id="cd00165">
    <property type="entry name" value="S4"/>
    <property type="match status" value="1"/>
</dbReference>
<organism evidence="7 8">
    <name type="scientific">Syntrophus aciditrophicus (strain SB)</name>
    <dbReference type="NCBI Taxonomy" id="56780"/>
    <lineage>
        <taxon>Bacteria</taxon>
        <taxon>Pseudomonadati</taxon>
        <taxon>Thermodesulfobacteriota</taxon>
        <taxon>Syntrophia</taxon>
        <taxon>Syntrophales</taxon>
        <taxon>Syntrophaceae</taxon>
        <taxon>Syntrophus</taxon>
    </lineage>
</organism>
<dbReference type="InterPro" id="IPR050343">
    <property type="entry name" value="RsuA_PseudoU_synthase"/>
</dbReference>
<dbReference type="GO" id="GO:0120159">
    <property type="term" value="F:rRNA pseudouridine synthase activity"/>
    <property type="evidence" value="ECO:0007669"/>
    <property type="project" value="UniProtKB-ARBA"/>
</dbReference>
<accession>Q2LSY4</accession>
<dbReference type="RefSeq" id="WP_011417221.1">
    <property type="nucleotide sequence ID" value="NC_007759.1"/>
</dbReference>
<dbReference type="Proteomes" id="UP000001933">
    <property type="component" value="Chromosome"/>
</dbReference>
<dbReference type="Pfam" id="PF00849">
    <property type="entry name" value="PseudoU_synth_2"/>
    <property type="match status" value="1"/>
</dbReference>
<dbReference type="eggNOG" id="COG1187">
    <property type="taxonomic scope" value="Bacteria"/>
</dbReference>
<dbReference type="InterPro" id="IPR018496">
    <property type="entry name" value="PsdUridine_synth_RsuA/RluB_CS"/>
</dbReference>
<keyword evidence="8" id="KW-1185">Reference proteome</keyword>
<dbReference type="KEGG" id="sat:SYN_02856"/>
<evidence type="ECO:0000313" key="7">
    <source>
        <dbReference type="EMBL" id="ABC77192.1"/>
    </source>
</evidence>
<dbReference type="PANTHER" id="PTHR47683:SF3">
    <property type="entry name" value="RIBOSOMAL LARGE SUBUNIT PSEUDOURIDINE SYNTHASE B"/>
    <property type="match status" value="1"/>
</dbReference>
<comment type="similarity">
    <text evidence="1 5">Belongs to the pseudouridine synthase RsuA family.</text>
</comment>
<dbReference type="SUPFAM" id="SSF55174">
    <property type="entry name" value="Alpha-L RNA-binding motif"/>
    <property type="match status" value="1"/>
</dbReference>
<dbReference type="Gene3D" id="3.10.290.10">
    <property type="entry name" value="RNA-binding S4 domain"/>
    <property type="match status" value="1"/>
</dbReference>
<dbReference type="SMART" id="SM00363">
    <property type="entry name" value="S4"/>
    <property type="match status" value="1"/>
</dbReference>
<evidence type="ECO:0000313" key="8">
    <source>
        <dbReference type="Proteomes" id="UP000001933"/>
    </source>
</evidence>
<dbReference type="InterPro" id="IPR020094">
    <property type="entry name" value="TruA/RsuA/RluB/E/F_N"/>
</dbReference>
<dbReference type="InterPro" id="IPR036986">
    <property type="entry name" value="S4_RNA-bd_sf"/>
</dbReference>
<sequence>MEERLQKILARSGVASRRKAEEMIREGRVSVNSEIVRELGSKADIERDEIRVDGKLICAEETKVYVMLNKPRGYVTALSDPQKRPLVIHLLPELGVRLFPVGRLDYDSEGLLLLTNDGGFAQRVQHPRYRISKTYRVKISGRLNAAEFNRLQKGLELEDGKFAPDEVALEEINPKSSWLTMKISEGRNRVIRRAFEQLGHEVLRLIRTAVADLHLGNLREGDYRLLKGWEVQQLLTPRKRSGSKILPEKEK</sequence>
<dbReference type="HOGENOM" id="CLU_024979_1_2_7"/>
<dbReference type="EC" id="5.4.99.-" evidence="5"/>
<evidence type="ECO:0000256" key="3">
    <source>
        <dbReference type="ARBA" id="ARBA00023235"/>
    </source>
</evidence>
<dbReference type="OrthoDB" id="9807213at2"/>
<dbReference type="InterPro" id="IPR000748">
    <property type="entry name" value="PsdUridine_synth_RsuA/RluB/E/F"/>
</dbReference>
<dbReference type="GO" id="GO:0003723">
    <property type="term" value="F:RNA binding"/>
    <property type="evidence" value="ECO:0007669"/>
    <property type="project" value="UniProtKB-KW"/>
</dbReference>
<dbReference type="SUPFAM" id="SSF55120">
    <property type="entry name" value="Pseudouridine synthase"/>
    <property type="match status" value="1"/>
</dbReference>